<comment type="subcellular location">
    <subcellularLocation>
        <location evidence="1">Cell membrane</location>
        <topology evidence="1">Multi-pass membrane protein</topology>
    </subcellularLocation>
</comment>
<evidence type="ECO:0000256" key="1">
    <source>
        <dbReference type="ARBA" id="ARBA00004651"/>
    </source>
</evidence>
<organism evidence="8 9">
    <name type="scientific">Klebsiella pneumoniae</name>
    <dbReference type="NCBI Taxonomy" id="573"/>
    <lineage>
        <taxon>Bacteria</taxon>
        <taxon>Pseudomonadati</taxon>
        <taxon>Pseudomonadota</taxon>
        <taxon>Gammaproteobacteria</taxon>
        <taxon>Enterobacterales</taxon>
        <taxon>Enterobacteriaceae</taxon>
        <taxon>Klebsiella/Raoultella group</taxon>
        <taxon>Klebsiella</taxon>
        <taxon>Klebsiella pneumoniae complex</taxon>
    </lineage>
</organism>
<dbReference type="PANTHER" id="PTHR30183">
    <property type="entry name" value="MOLYBDENUM TRANSPORT SYSTEM PERMEASE PROTEIN MODB"/>
    <property type="match status" value="1"/>
</dbReference>
<dbReference type="Proteomes" id="UP000655094">
    <property type="component" value="Unassembled WGS sequence"/>
</dbReference>
<proteinExistence type="predicted"/>
<dbReference type="SUPFAM" id="SSF161098">
    <property type="entry name" value="MetI-like"/>
    <property type="match status" value="1"/>
</dbReference>
<keyword evidence="3" id="KW-1003">Cell membrane</keyword>
<accession>A0A919HU77</accession>
<dbReference type="EMBL" id="BNFF01000001">
    <property type="protein sequence ID" value="GHK54305.1"/>
    <property type="molecule type" value="Genomic_DNA"/>
</dbReference>
<feature type="transmembrane region" description="Helical" evidence="7">
    <location>
        <begin position="89"/>
        <end position="107"/>
    </location>
</feature>
<dbReference type="InterPro" id="IPR035906">
    <property type="entry name" value="MetI-like_sf"/>
</dbReference>
<evidence type="ECO:0000313" key="9">
    <source>
        <dbReference type="Proteomes" id="UP000655094"/>
    </source>
</evidence>
<gene>
    <name evidence="8" type="ORF">KPZU09_40410</name>
</gene>
<dbReference type="AlphaFoldDB" id="A0A919HU77"/>
<dbReference type="PANTHER" id="PTHR30183:SF9">
    <property type="entry name" value="THIAMINE TRANSPORT SYSTEM PERMEASE PROTEIN THIP"/>
    <property type="match status" value="1"/>
</dbReference>
<evidence type="ECO:0008006" key="10">
    <source>
        <dbReference type="Google" id="ProtNLM"/>
    </source>
</evidence>
<dbReference type="GO" id="GO:0005886">
    <property type="term" value="C:plasma membrane"/>
    <property type="evidence" value="ECO:0007669"/>
    <property type="project" value="UniProtKB-SubCell"/>
</dbReference>
<evidence type="ECO:0000256" key="2">
    <source>
        <dbReference type="ARBA" id="ARBA00022448"/>
    </source>
</evidence>
<keyword evidence="5 7" id="KW-1133">Transmembrane helix</keyword>
<evidence type="ECO:0000256" key="5">
    <source>
        <dbReference type="ARBA" id="ARBA00022989"/>
    </source>
</evidence>
<keyword evidence="4 7" id="KW-0812">Transmembrane</keyword>
<evidence type="ECO:0000256" key="4">
    <source>
        <dbReference type="ARBA" id="ARBA00022692"/>
    </source>
</evidence>
<dbReference type="Gene3D" id="1.10.3720.10">
    <property type="entry name" value="MetI-like"/>
    <property type="match status" value="1"/>
</dbReference>
<feature type="transmembrane region" description="Helical" evidence="7">
    <location>
        <begin position="37"/>
        <end position="56"/>
    </location>
</feature>
<evidence type="ECO:0000256" key="7">
    <source>
        <dbReference type="SAM" id="Phobius"/>
    </source>
</evidence>
<reference evidence="8" key="1">
    <citation type="submission" date="2020-10" db="EMBL/GenBank/DDBJ databases">
        <title>Genome Sequence of ESBL Producing Zambian Clinical Strains.</title>
        <authorList>
            <person name="Shawa M."/>
            <person name="Furuta Y."/>
            <person name="Simbotwe M."/>
            <person name="Mulenga E."/>
            <person name="Mubanga M."/>
            <person name="Mulenga G."/>
            <person name="Kaile C."/>
            <person name="Zorigt T."/>
            <person name="Hang'ombe B."/>
            <person name="Higashi H."/>
        </authorList>
    </citation>
    <scope>NUCLEOTIDE SEQUENCE</scope>
    <source>
        <strain evidence="8">Zam_UTH_09</strain>
    </source>
</reference>
<evidence type="ECO:0000313" key="8">
    <source>
        <dbReference type="EMBL" id="GHK54305.1"/>
    </source>
</evidence>
<evidence type="ECO:0000256" key="6">
    <source>
        <dbReference type="ARBA" id="ARBA00023136"/>
    </source>
</evidence>
<evidence type="ECO:0000256" key="3">
    <source>
        <dbReference type="ARBA" id="ARBA00022475"/>
    </source>
</evidence>
<keyword evidence="6 7" id="KW-0472">Membrane</keyword>
<sequence length="126" mass="13618">MLCFASFATVLSLGGGPKATTIELAIYRALSFDYDPARAAMLALIQMLCCLGLVLLSQRLSKAVAIGVSHVRGWRDPDDRLHSRLSDGLLIGAALLLLLPPLLAVIVDGSTVICWTCWRSQRSGRH</sequence>
<keyword evidence="2" id="KW-0813">Transport</keyword>
<comment type="caution">
    <text evidence="8">The sequence shown here is derived from an EMBL/GenBank/DDBJ whole genome shotgun (WGS) entry which is preliminary data.</text>
</comment>
<name>A0A919HU77_KLEPN</name>
<protein>
    <recommendedName>
        <fullName evidence="10">Thiamin ABC transporter transmembrane protein</fullName>
    </recommendedName>
</protein>